<dbReference type="eggNOG" id="COG5001">
    <property type="taxonomic scope" value="Bacteria"/>
</dbReference>
<dbReference type="InterPro" id="IPR043128">
    <property type="entry name" value="Rev_trsase/Diguanyl_cyclase"/>
</dbReference>
<feature type="domain" description="GGDEF" evidence="3">
    <location>
        <begin position="379"/>
        <end position="511"/>
    </location>
</feature>
<keyword evidence="1" id="KW-0472">Membrane</keyword>
<dbReference type="Pfam" id="PF00990">
    <property type="entry name" value="GGDEF"/>
    <property type="match status" value="1"/>
</dbReference>
<evidence type="ECO:0000313" key="4">
    <source>
        <dbReference type="EMBL" id="ADP81305.1"/>
    </source>
</evidence>
<dbReference type="InterPro" id="IPR029787">
    <property type="entry name" value="Nucleotide_cyclase"/>
</dbReference>
<dbReference type="EMBL" id="CP002299">
    <property type="protein sequence ID" value="ADP81305.1"/>
    <property type="molecule type" value="Genomic_DNA"/>
</dbReference>
<dbReference type="PANTHER" id="PTHR44757">
    <property type="entry name" value="DIGUANYLATE CYCLASE DGCP"/>
    <property type="match status" value="1"/>
</dbReference>
<dbReference type="InterPro" id="IPR052155">
    <property type="entry name" value="Biofilm_reg_signaling"/>
</dbReference>
<gene>
    <name evidence="4" type="ordered locus">FraEuI1c_3293</name>
</gene>
<feature type="transmembrane region" description="Helical" evidence="1">
    <location>
        <begin position="285"/>
        <end position="307"/>
    </location>
</feature>
<name>E3IVE1_PSEI1</name>
<dbReference type="Proteomes" id="UP000002484">
    <property type="component" value="Chromosome"/>
</dbReference>
<evidence type="ECO:0000313" key="5">
    <source>
        <dbReference type="Proteomes" id="UP000002484"/>
    </source>
</evidence>
<proteinExistence type="predicted"/>
<feature type="transmembrane region" description="Helical" evidence="1">
    <location>
        <begin position="101"/>
        <end position="122"/>
    </location>
</feature>
<dbReference type="HOGENOM" id="CLU_000445_129_3_11"/>
<dbReference type="NCBIfam" id="TIGR00254">
    <property type="entry name" value="GGDEF"/>
    <property type="match status" value="1"/>
</dbReference>
<protein>
    <submittedName>
        <fullName evidence="4">Diguanylate cyclase/phosphodiesterase</fullName>
    </submittedName>
</protein>
<dbReference type="PROSITE" id="PS50883">
    <property type="entry name" value="EAL"/>
    <property type="match status" value="1"/>
</dbReference>
<dbReference type="SUPFAM" id="SSF55073">
    <property type="entry name" value="Nucleotide cyclase"/>
    <property type="match status" value="1"/>
</dbReference>
<keyword evidence="1" id="KW-1133">Transmembrane helix</keyword>
<dbReference type="SMART" id="SM00267">
    <property type="entry name" value="GGDEF"/>
    <property type="match status" value="1"/>
</dbReference>
<dbReference type="InParanoid" id="E3IVE1"/>
<dbReference type="Pfam" id="PF00563">
    <property type="entry name" value="EAL"/>
    <property type="match status" value="1"/>
</dbReference>
<dbReference type="AlphaFoldDB" id="E3IVE1"/>
<feature type="domain" description="EAL" evidence="2">
    <location>
        <begin position="519"/>
        <end position="777"/>
    </location>
</feature>
<feature type="transmembrane region" description="Helical" evidence="1">
    <location>
        <begin position="143"/>
        <end position="166"/>
    </location>
</feature>
<feature type="transmembrane region" description="Helical" evidence="1">
    <location>
        <begin position="68"/>
        <end position="89"/>
    </location>
</feature>
<dbReference type="InterPro" id="IPR035919">
    <property type="entry name" value="EAL_sf"/>
</dbReference>
<feature type="transmembrane region" description="Helical" evidence="1">
    <location>
        <begin position="211"/>
        <end position="232"/>
    </location>
</feature>
<dbReference type="Gene3D" id="3.30.70.270">
    <property type="match status" value="1"/>
</dbReference>
<evidence type="ECO:0000256" key="1">
    <source>
        <dbReference type="SAM" id="Phobius"/>
    </source>
</evidence>
<feature type="transmembrane region" description="Helical" evidence="1">
    <location>
        <begin position="12"/>
        <end position="30"/>
    </location>
</feature>
<dbReference type="PROSITE" id="PS50887">
    <property type="entry name" value="GGDEF"/>
    <property type="match status" value="1"/>
</dbReference>
<evidence type="ECO:0000259" key="3">
    <source>
        <dbReference type="PROSITE" id="PS50887"/>
    </source>
</evidence>
<dbReference type="SUPFAM" id="SSF141868">
    <property type="entry name" value="EAL domain-like"/>
    <property type="match status" value="1"/>
</dbReference>
<dbReference type="SMART" id="SM00052">
    <property type="entry name" value="EAL"/>
    <property type="match status" value="1"/>
</dbReference>
<dbReference type="InterPro" id="IPR001633">
    <property type="entry name" value="EAL_dom"/>
</dbReference>
<organism evidence="4 5">
    <name type="scientific">Pseudofrankia inefficax (strain DSM 45817 / CECT 9037 / DDB 130130 / EuI1c)</name>
    <name type="common">Frankia inefficax</name>
    <dbReference type="NCBI Taxonomy" id="298654"/>
    <lineage>
        <taxon>Bacteria</taxon>
        <taxon>Bacillati</taxon>
        <taxon>Actinomycetota</taxon>
        <taxon>Actinomycetes</taxon>
        <taxon>Frankiales</taxon>
        <taxon>Frankiaceae</taxon>
        <taxon>Pseudofrankia</taxon>
    </lineage>
</organism>
<dbReference type="Gene3D" id="3.20.20.450">
    <property type="entry name" value="EAL domain"/>
    <property type="match status" value="1"/>
</dbReference>
<dbReference type="STRING" id="298654.FraEuI1c_3293"/>
<dbReference type="KEGG" id="fri:FraEuI1c_3293"/>
<dbReference type="InterPro" id="IPR000160">
    <property type="entry name" value="GGDEF_dom"/>
</dbReference>
<feature type="transmembrane region" description="Helical" evidence="1">
    <location>
        <begin position="36"/>
        <end position="56"/>
    </location>
</feature>
<keyword evidence="5" id="KW-1185">Reference proteome</keyword>
<evidence type="ECO:0000259" key="2">
    <source>
        <dbReference type="PROSITE" id="PS50883"/>
    </source>
</evidence>
<accession>E3IVE1</accession>
<dbReference type="CDD" id="cd01949">
    <property type="entry name" value="GGDEF"/>
    <property type="match status" value="1"/>
</dbReference>
<reference evidence="4 5" key="1">
    <citation type="submission" date="2010-10" db="EMBL/GenBank/DDBJ databases">
        <title>Complete sequence of Frankia sp. EuI1c.</title>
        <authorList>
            <consortium name="US DOE Joint Genome Institute"/>
            <person name="Lucas S."/>
            <person name="Copeland A."/>
            <person name="Lapidus A."/>
            <person name="Cheng J.-F."/>
            <person name="Bruce D."/>
            <person name="Goodwin L."/>
            <person name="Pitluck S."/>
            <person name="Chertkov O."/>
            <person name="Detter J.C."/>
            <person name="Han C."/>
            <person name="Tapia R."/>
            <person name="Land M."/>
            <person name="Hauser L."/>
            <person name="Jeffries C."/>
            <person name="Kyrpides N."/>
            <person name="Ivanova N."/>
            <person name="Mikhailova N."/>
            <person name="Beauchemin N."/>
            <person name="Sen A."/>
            <person name="Sur S.A."/>
            <person name="Gtari M."/>
            <person name="Wall L."/>
            <person name="Tisa L."/>
            <person name="Woyke T."/>
        </authorList>
    </citation>
    <scope>NUCLEOTIDE SEQUENCE [LARGE SCALE GENOMIC DNA]</scope>
    <source>
        <strain evidence="5">DSM 45817 / CECT 9037 / EuI1c</strain>
    </source>
</reference>
<feature type="transmembrane region" description="Helical" evidence="1">
    <location>
        <begin position="244"/>
        <end position="264"/>
    </location>
</feature>
<sequence>MRTRDRSKLTTASWIGAAYILVITICALTLPSRVAAMVTGSASAVACLAVAISLGWTGWKARGADRRWRILIGAAAIPTAVATGWHIGWISGHGTAIPAHVPWAADGFLLIIVLYLAGVLTFPTDPLGGEKDASSPRREGFHWYVITALDSLVVVGALFLLAWLTILKPIAEMRHFDTAGLVSSLASVAGYLLLLASLVFLSVFRQPRSPFALALLGAGLSGMMASTVIYFVVFATGGHRTAPIVDVVSALAWLLILLAGLVPIPESGTPVRRGRPRTLQLRAALPYLALGAAGVLVLIQLIVNSAIDSVERSVLVGLLLVVLIRQVMTLGENTRLLASVEASRQELRYQALHDPLTGLPNRTLFAERLHRALALRDNRPFSLVYCDLDDFKRVNDTLGHAAGDELLRTTAARLREGVRPGDTVARLGGDEFAILLEREHRDPEALCRRLASMIRAPTTLKGQPHPVGASLGLVVADSSTPPEPDALLRDADLAMYAAKRQGKGGLIVFRPELTTAESAPQIRSDLEQALRGDDRHGTVKVLYHPVVELRTGHTSALDAVPLWNHHQLGEVAPDLLDRIADEAGLTMTLVGRVLREVCRDVAEQGLPEPDPVFVRVPVGRGLDKQPADVGRLLADWSVSHRAIILVLANSGGVVDLTAAARMLQRIVDSGIRLALDGVGGMASAFGGWHNNPPVEIIRLDRCFTDPDATSAPTRTRIVREAVLGVASRLGLTVVATGIRNPVQARELAEAGCPLGAGPLYGSFGPGGVAPTAAADRSPCHPAVRRHA</sequence>
<keyword evidence="1" id="KW-0812">Transmembrane</keyword>
<dbReference type="PANTHER" id="PTHR44757:SF2">
    <property type="entry name" value="BIOFILM ARCHITECTURE MAINTENANCE PROTEIN MBAA"/>
    <property type="match status" value="1"/>
</dbReference>
<dbReference type="CDD" id="cd01948">
    <property type="entry name" value="EAL"/>
    <property type="match status" value="1"/>
</dbReference>
<feature type="transmembrane region" description="Helical" evidence="1">
    <location>
        <begin position="178"/>
        <end position="204"/>
    </location>
</feature>